<dbReference type="SUPFAM" id="SSF52047">
    <property type="entry name" value="RNI-like"/>
    <property type="match status" value="1"/>
</dbReference>
<name>A0A4Y9YX03_9AGAM</name>
<sequence length="527" mass="59644">MAIQQVNRASGRAKAISPIARLPVETLSDVFSHLSNLWIPGSAIPTTLSKSGPASPRRSDLGWITITHVSKHWRHVAISYTCLWGNINFDLGKKWADTMLARAQTAPIILEWDIRNSRGFSATTMTTYVSGHLSHIKTLVLDVDSSSLPRFWKALNLSTPMLTTLSMGVVDGSLLGPAPPMLLGKNSPCLRELTLHSCAGPWGSLIFQNLVFLSIEWLDVEDPCPLPNLPTLSHLFSTLRMASSLERLYIEFGDDHIKIDDTFIHGLHAVSLPRLRDLRLQAEMHSFVAILKHLDFPMDANCELYCNSHDQIAEYVLDDLCSTLKNRLKNRVFQTHDLPILHLCIKEYSWGEFVLSVDHPYLTLMVSFARKAPWRVRKKWLSSFLNVFPPESLTFLDILALEPDFYEWTPIFEHLSLRSIHTLSLSNAAVMFVPFLHFVSGSESDRLRPSPYLLPHLDTLILSRVIPDMAQHGLEDVRDTLGEIIVMSQGWRVPLRKIVLRDDDSFSASWITEMLQDFVDVSLEPSH</sequence>
<proteinExistence type="predicted"/>
<dbReference type="Proteomes" id="UP000298327">
    <property type="component" value="Unassembled WGS sequence"/>
</dbReference>
<evidence type="ECO:0008006" key="3">
    <source>
        <dbReference type="Google" id="ProtNLM"/>
    </source>
</evidence>
<dbReference type="EMBL" id="SEOQ01000220">
    <property type="protein sequence ID" value="TFY66762.1"/>
    <property type="molecule type" value="Genomic_DNA"/>
</dbReference>
<evidence type="ECO:0000313" key="1">
    <source>
        <dbReference type="EMBL" id="TFY66762.1"/>
    </source>
</evidence>
<comment type="caution">
    <text evidence="1">The sequence shown here is derived from an EMBL/GenBank/DDBJ whole genome shotgun (WGS) entry which is preliminary data.</text>
</comment>
<evidence type="ECO:0000313" key="2">
    <source>
        <dbReference type="Proteomes" id="UP000298327"/>
    </source>
</evidence>
<protein>
    <recommendedName>
        <fullName evidence="3">F-box domain-containing protein</fullName>
    </recommendedName>
</protein>
<keyword evidence="2" id="KW-1185">Reference proteome</keyword>
<reference evidence="1 2" key="1">
    <citation type="submission" date="2019-02" db="EMBL/GenBank/DDBJ databases">
        <title>Genome sequencing of the rare red list fungi Dentipellis fragilis.</title>
        <authorList>
            <person name="Buettner E."/>
            <person name="Kellner H."/>
        </authorList>
    </citation>
    <scope>NUCLEOTIDE SEQUENCE [LARGE SCALE GENOMIC DNA]</scope>
    <source>
        <strain evidence="1 2">DSM 105465</strain>
    </source>
</reference>
<dbReference type="OrthoDB" id="2884925at2759"/>
<organism evidence="1 2">
    <name type="scientific">Dentipellis fragilis</name>
    <dbReference type="NCBI Taxonomy" id="205917"/>
    <lineage>
        <taxon>Eukaryota</taxon>
        <taxon>Fungi</taxon>
        <taxon>Dikarya</taxon>
        <taxon>Basidiomycota</taxon>
        <taxon>Agaricomycotina</taxon>
        <taxon>Agaricomycetes</taxon>
        <taxon>Russulales</taxon>
        <taxon>Hericiaceae</taxon>
        <taxon>Dentipellis</taxon>
    </lineage>
</organism>
<dbReference type="AlphaFoldDB" id="A0A4Y9YX03"/>
<accession>A0A4Y9YX03</accession>
<gene>
    <name evidence="1" type="ORF">EVG20_g4330</name>
</gene>